<dbReference type="InterPro" id="IPR000297">
    <property type="entry name" value="PPIase_PpiC"/>
</dbReference>
<evidence type="ECO:0000256" key="2">
    <source>
        <dbReference type="SAM" id="SignalP"/>
    </source>
</evidence>
<protein>
    <submittedName>
        <fullName evidence="4">Peptidylprolyl isomerase</fullName>
    </submittedName>
</protein>
<dbReference type="AlphaFoldDB" id="A0A167EMJ2"/>
<accession>A0A167EMJ2</accession>
<dbReference type="SUPFAM" id="SSF54534">
    <property type="entry name" value="FKBP-like"/>
    <property type="match status" value="2"/>
</dbReference>
<name>A0A167EMJ2_9FLAO</name>
<evidence type="ECO:0000256" key="1">
    <source>
        <dbReference type="PROSITE-ProRule" id="PRU00278"/>
    </source>
</evidence>
<keyword evidence="5" id="KW-1185">Reference proteome</keyword>
<dbReference type="EMBL" id="LRXL01000053">
    <property type="protein sequence ID" value="OAB75686.1"/>
    <property type="molecule type" value="Genomic_DNA"/>
</dbReference>
<evidence type="ECO:0000313" key="5">
    <source>
        <dbReference type="Proteomes" id="UP000077013"/>
    </source>
</evidence>
<organism evidence="4 5">
    <name type="scientific">Cochleicola gelatinilyticus</name>
    <dbReference type="NCBI Taxonomy" id="1763537"/>
    <lineage>
        <taxon>Bacteria</taxon>
        <taxon>Pseudomonadati</taxon>
        <taxon>Bacteroidota</taxon>
        <taxon>Flavobacteriia</taxon>
        <taxon>Flavobacteriales</taxon>
        <taxon>Flavobacteriaceae</taxon>
        <taxon>Cochleicola</taxon>
    </lineage>
</organism>
<sequence length="492" mass="56230">MPLKIQILKFTKKTSLLLLFALWQGIVFAQEVVTIDSTGTVNAETALIQPATTSVRDTTQPFKRYKAEGVSAVVGDYVVLDSDIDKSYVELKQQGISTEEITRCQLLGKLLEDKLYAHHAKIDSIVVPDAEINQQIEQQMSYMISELGTEEKVASFYRKDNIAEVKKELFEVNKTVRLASEMQRKVVDDIEITPEEIRSFFYDIPEDERPVFSAEVEVAQIVIEPEINRAAKQDVIDRLAQMRQDVIENGTSFATKAVLYSKDPGSASKGGLITGVKRDTPFAKEFKDQAFSLLEGEISEPFETEFGFHILMVEKIRGQELDVRHVLLFPEVSQTTIDKAEAEIKDIRRQIVEEEITFADAAKKYSDEKETRNSGGQLVNPTTFDTRFDLTKMDPTLSAQVYNLKEGEVTKVQTDRDYTGKSKFKILTVTKRYKEHQADYVKDYEKVKDLALKQKQIKAIETWQNKKIKETYVNVNEDYNNCEFSSNWLKNQ</sequence>
<dbReference type="SUPFAM" id="SSF109998">
    <property type="entry name" value="Triger factor/SurA peptide-binding domain-like"/>
    <property type="match status" value="1"/>
</dbReference>
<evidence type="ECO:0000313" key="4">
    <source>
        <dbReference type="EMBL" id="OAB75686.1"/>
    </source>
</evidence>
<feature type="signal peptide" evidence="2">
    <location>
        <begin position="1"/>
        <end position="29"/>
    </location>
</feature>
<keyword evidence="1" id="KW-0697">Rotamase</keyword>
<feature type="domain" description="PpiC" evidence="3">
    <location>
        <begin position="213"/>
        <end position="315"/>
    </location>
</feature>
<keyword evidence="1 4" id="KW-0413">Isomerase</keyword>
<dbReference type="InterPro" id="IPR027304">
    <property type="entry name" value="Trigger_fact/SurA_dom_sf"/>
</dbReference>
<feature type="chain" id="PRO_5007885863" evidence="2">
    <location>
        <begin position="30"/>
        <end position="492"/>
    </location>
</feature>
<dbReference type="Gene3D" id="1.10.4030.10">
    <property type="entry name" value="Porin chaperone SurA, peptide-binding domain"/>
    <property type="match status" value="1"/>
</dbReference>
<dbReference type="GO" id="GO:0003755">
    <property type="term" value="F:peptidyl-prolyl cis-trans isomerase activity"/>
    <property type="evidence" value="ECO:0007669"/>
    <property type="project" value="UniProtKB-KW"/>
</dbReference>
<dbReference type="PANTHER" id="PTHR47245:SF2">
    <property type="entry name" value="PEPTIDYL-PROLYL CIS-TRANS ISOMERASE HP_0175-RELATED"/>
    <property type="match status" value="1"/>
</dbReference>
<dbReference type="InterPro" id="IPR046357">
    <property type="entry name" value="PPIase_dom_sf"/>
</dbReference>
<reference evidence="4 5" key="1">
    <citation type="submission" date="2016-02" db="EMBL/GenBank/DDBJ databases">
        <title>Ulvibacter sp. LPB0005, isolated from Thais luteostoma.</title>
        <authorList>
            <person name="Shin S.-K."/>
            <person name="Yi H."/>
        </authorList>
    </citation>
    <scope>NUCLEOTIDE SEQUENCE [LARGE SCALE GENOMIC DNA]</scope>
    <source>
        <strain evidence="4 5">LPB0005</strain>
    </source>
</reference>
<dbReference type="STRING" id="1763537.ULVI_14505"/>
<dbReference type="Gene3D" id="3.10.50.40">
    <property type="match status" value="2"/>
</dbReference>
<dbReference type="InterPro" id="IPR050245">
    <property type="entry name" value="PrsA_foldase"/>
</dbReference>
<dbReference type="PANTHER" id="PTHR47245">
    <property type="entry name" value="PEPTIDYLPROLYL ISOMERASE"/>
    <property type="match status" value="1"/>
</dbReference>
<feature type="domain" description="PpiC" evidence="3">
    <location>
        <begin position="318"/>
        <end position="431"/>
    </location>
</feature>
<dbReference type="Pfam" id="PF00639">
    <property type="entry name" value="Rotamase"/>
    <property type="match status" value="2"/>
</dbReference>
<dbReference type="PROSITE" id="PS50198">
    <property type="entry name" value="PPIC_PPIASE_2"/>
    <property type="match status" value="2"/>
</dbReference>
<gene>
    <name evidence="4" type="ORF">ULVI_14505</name>
</gene>
<comment type="caution">
    <text evidence="4">The sequence shown here is derived from an EMBL/GenBank/DDBJ whole genome shotgun (WGS) entry which is preliminary data.</text>
</comment>
<keyword evidence="2" id="KW-0732">Signal</keyword>
<dbReference type="Proteomes" id="UP000077013">
    <property type="component" value="Unassembled WGS sequence"/>
</dbReference>
<evidence type="ECO:0000259" key="3">
    <source>
        <dbReference type="PROSITE" id="PS50198"/>
    </source>
</evidence>
<dbReference type="OrthoDB" id="14196at2"/>
<proteinExistence type="predicted"/>